<dbReference type="OrthoDB" id="7476629at2759"/>
<gene>
    <name evidence="3" type="ORF">AB205_0212650</name>
</gene>
<reference evidence="4" key="1">
    <citation type="journal article" date="2017" name="Nat. Commun.">
        <title>The North American bullfrog draft genome provides insight into hormonal regulation of long noncoding RNA.</title>
        <authorList>
            <person name="Hammond S.A."/>
            <person name="Warren R.L."/>
            <person name="Vandervalk B.P."/>
            <person name="Kucuk E."/>
            <person name="Khan H."/>
            <person name="Gibb E.A."/>
            <person name="Pandoh P."/>
            <person name="Kirk H."/>
            <person name="Zhao Y."/>
            <person name="Jones M."/>
            <person name="Mungall A.J."/>
            <person name="Coope R."/>
            <person name="Pleasance S."/>
            <person name="Moore R.A."/>
            <person name="Holt R.A."/>
            <person name="Round J.M."/>
            <person name="Ohora S."/>
            <person name="Walle B.V."/>
            <person name="Veldhoen N."/>
            <person name="Helbing C.C."/>
            <person name="Birol I."/>
        </authorList>
    </citation>
    <scope>NUCLEOTIDE SEQUENCE [LARGE SCALE GENOMIC DNA]</scope>
</reference>
<feature type="compositionally biased region" description="Low complexity" evidence="1">
    <location>
        <begin position="137"/>
        <end position="151"/>
    </location>
</feature>
<feature type="domain" description="MADF" evidence="2">
    <location>
        <begin position="37"/>
        <end position="134"/>
    </location>
</feature>
<organism evidence="3 4">
    <name type="scientific">Aquarana catesbeiana</name>
    <name type="common">American bullfrog</name>
    <name type="synonym">Rana catesbeiana</name>
    <dbReference type="NCBI Taxonomy" id="8400"/>
    <lineage>
        <taxon>Eukaryota</taxon>
        <taxon>Metazoa</taxon>
        <taxon>Chordata</taxon>
        <taxon>Craniata</taxon>
        <taxon>Vertebrata</taxon>
        <taxon>Euteleostomi</taxon>
        <taxon>Amphibia</taxon>
        <taxon>Batrachia</taxon>
        <taxon>Anura</taxon>
        <taxon>Neobatrachia</taxon>
        <taxon>Ranoidea</taxon>
        <taxon>Ranidae</taxon>
        <taxon>Aquarana</taxon>
    </lineage>
</organism>
<feature type="region of interest" description="Disordered" evidence="1">
    <location>
        <begin position="137"/>
        <end position="169"/>
    </location>
</feature>
<dbReference type="PANTHER" id="PTHR21505">
    <property type="entry name" value="MADF DOMAIN-CONTAINING PROTEIN-RELATED"/>
    <property type="match status" value="1"/>
</dbReference>
<evidence type="ECO:0000259" key="2">
    <source>
        <dbReference type="PROSITE" id="PS51029"/>
    </source>
</evidence>
<feature type="compositionally biased region" description="Polar residues" evidence="1">
    <location>
        <begin position="157"/>
        <end position="169"/>
    </location>
</feature>
<evidence type="ECO:0000256" key="1">
    <source>
        <dbReference type="SAM" id="MobiDB-lite"/>
    </source>
</evidence>
<dbReference type="SMART" id="SM00595">
    <property type="entry name" value="MADF"/>
    <property type="match status" value="1"/>
</dbReference>
<protein>
    <recommendedName>
        <fullName evidence="2">MADF domain-containing protein</fullName>
    </recommendedName>
</protein>
<sequence length="183" mass="21205">MCGSYVQSVSGGRRSENEERNDEEKMDPFNDREFLAKFIDMFRELSCLWQVNHPFFNKLRKRKAALEKLLQFVKPMIPTADITYLKAKIDGMRSTYPRERKKVQNFQRSGAADDVYVPRLWYYDRLHFLSDHSEPRPALSTLPSRLPSTSAEASDVQPGTSTQVDVEEPSLSQVEHCSTYFLS</sequence>
<feature type="region of interest" description="Disordered" evidence="1">
    <location>
        <begin position="1"/>
        <end position="26"/>
    </location>
</feature>
<keyword evidence="4" id="KW-1185">Reference proteome</keyword>
<dbReference type="Pfam" id="PF10545">
    <property type="entry name" value="MADF_DNA_bdg"/>
    <property type="match status" value="1"/>
</dbReference>
<accession>A0A2G9Q904</accession>
<dbReference type="PANTHER" id="PTHR21505:SF8">
    <property type="entry name" value="DPT-YFP REPRESSOR BY OVEREXPRESSION, ISOFORM D-RELATED"/>
    <property type="match status" value="1"/>
</dbReference>
<evidence type="ECO:0000313" key="3">
    <source>
        <dbReference type="EMBL" id="PIO12092.1"/>
    </source>
</evidence>
<dbReference type="AlphaFoldDB" id="A0A2G9Q904"/>
<dbReference type="PROSITE" id="PS51029">
    <property type="entry name" value="MADF"/>
    <property type="match status" value="1"/>
</dbReference>
<dbReference type="InterPro" id="IPR006578">
    <property type="entry name" value="MADF-dom"/>
</dbReference>
<name>A0A2G9Q904_AQUCT</name>
<dbReference type="EMBL" id="KZ060579">
    <property type="protein sequence ID" value="PIO12092.1"/>
    <property type="molecule type" value="Genomic_DNA"/>
</dbReference>
<dbReference type="Proteomes" id="UP000228934">
    <property type="component" value="Unassembled WGS sequence"/>
</dbReference>
<proteinExistence type="predicted"/>
<evidence type="ECO:0000313" key="4">
    <source>
        <dbReference type="Proteomes" id="UP000228934"/>
    </source>
</evidence>
<feature type="compositionally biased region" description="Basic and acidic residues" evidence="1">
    <location>
        <begin position="13"/>
        <end position="26"/>
    </location>
</feature>